<dbReference type="InterPro" id="IPR013658">
    <property type="entry name" value="SGL"/>
</dbReference>
<keyword evidence="3" id="KW-1185">Reference proteome</keyword>
<evidence type="ECO:0000259" key="1">
    <source>
        <dbReference type="Pfam" id="PF08450"/>
    </source>
</evidence>
<dbReference type="PANTHER" id="PTHR10426">
    <property type="entry name" value="STRICTOSIDINE SYNTHASE-RELATED"/>
    <property type="match status" value="1"/>
</dbReference>
<dbReference type="RefSeq" id="WP_338748072.1">
    <property type="nucleotide sequence ID" value="NZ_CP144913.1"/>
</dbReference>
<gene>
    <name evidence="2" type="ORF">V1351_10375</name>
</gene>
<evidence type="ECO:0000313" key="2">
    <source>
        <dbReference type="EMBL" id="WXB75360.1"/>
    </source>
</evidence>
<dbReference type="InterPro" id="IPR011042">
    <property type="entry name" value="6-blade_b-propeller_TolB-like"/>
</dbReference>
<dbReference type="Pfam" id="PF08450">
    <property type="entry name" value="SGL"/>
    <property type="match status" value="1"/>
</dbReference>
<sequence length="341" mass="35999">MAPALPSLPPEPYGGVMETTMPLTIMPVPGAGAEDVLVGPDGRVWTGTVDGAVIAVTPDGRQSERVVETGGRPLGLEWLPDGRLLVCDASRGLLAVDVDGSRAIEELVTEVDGSPMVFTNNAAVAADGTIWFSDSSRQWGVEVWKSDLIEHTRSGRLLRRAVDGTVTTVLDGLAFANGVALLPDESAVLVAETALRRIRRVELSGGLPVAGHVVGSEGSDVEPSAEQLFVAGLPGYPDNISRGSDGLIWSAIASPPDPVLNVLQASPQRLRDLALRLPEAIKPTPKRTVRVIAHDATGTLVHDLSADATGWHMATGVREQDGRVWLGSLVEPAIAHFELPR</sequence>
<organism evidence="2 3">
    <name type="scientific">Janibacter alittae</name>
    <dbReference type="NCBI Taxonomy" id="3115209"/>
    <lineage>
        <taxon>Bacteria</taxon>
        <taxon>Bacillati</taxon>
        <taxon>Actinomycetota</taxon>
        <taxon>Actinomycetes</taxon>
        <taxon>Micrococcales</taxon>
        <taxon>Intrasporangiaceae</taxon>
        <taxon>Janibacter</taxon>
    </lineage>
</organism>
<name>A0ABZ2ME83_9MICO</name>
<dbReference type="Gene3D" id="2.120.10.30">
    <property type="entry name" value="TolB, C-terminal domain"/>
    <property type="match status" value="1"/>
</dbReference>
<evidence type="ECO:0000313" key="3">
    <source>
        <dbReference type="Proteomes" id="UP001382727"/>
    </source>
</evidence>
<dbReference type="PANTHER" id="PTHR10426:SF88">
    <property type="entry name" value="ADIPOCYTE PLASMA MEMBRANE-ASSOCIATED PROTEIN HEMOMUCIN-RELATED"/>
    <property type="match status" value="1"/>
</dbReference>
<reference evidence="2 3" key="1">
    <citation type="submission" date="2024-02" db="EMBL/GenBank/DDBJ databases">
        <title>Janibacter sp. nov., isolated from gut of marine sandworm.</title>
        <authorList>
            <person name="Kim B."/>
            <person name="Jun M.O."/>
            <person name="Shin N.-R."/>
        </authorList>
    </citation>
    <scope>NUCLEOTIDE SEQUENCE [LARGE SCALE GENOMIC DNA]</scope>
    <source>
        <strain evidence="2 3">A1S7</strain>
    </source>
</reference>
<dbReference type="Proteomes" id="UP001382727">
    <property type="component" value="Chromosome"/>
</dbReference>
<feature type="domain" description="SMP-30/Gluconolactonase/LRE-like region" evidence="1">
    <location>
        <begin position="52"/>
        <end position="254"/>
    </location>
</feature>
<protein>
    <submittedName>
        <fullName evidence="2">SMP-30/gluconolactonase/LRE family protein</fullName>
    </submittedName>
</protein>
<proteinExistence type="predicted"/>
<dbReference type="EMBL" id="CP144913">
    <property type="protein sequence ID" value="WXB75360.1"/>
    <property type="molecule type" value="Genomic_DNA"/>
</dbReference>
<accession>A0ABZ2ME83</accession>
<dbReference type="SUPFAM" id="SSF63829">
    <property type="entry name" value="Calcium-dependent phosphotriesterase"/>
    <property type="match status" value="1"/>
</dbReference>